<dbReference type="AlphaFoldDB" id="A0A261S057"/>
<keyword evidence="3" id="KW-1185">Reference proteome</keyword>
<name>A0A261S057_9BORD</name>
<dbReference type="RefSeq" id="WP_094855148.1">
    <property type="nucleotide sequence ID" value="NZ_NEVM01000005.1"/>
</dbReference>
<dbReference type="Gene3D" id="3.10.450.50">
    <property type="match status" value="1"/>
</dbReference>
<evidence type="ECO:0000313" key="3">
    <source>
        <dbReference type="Proteomes" id="UP000216020"/>
    </source>
</evidence>
<dbReference type="OrthoDB" id="8964892at2"/>
<evidence type="ECO:0000259" key="1">
    <source>
        <dbReference type="Pfam" id="PF13577"/>
    </source>
</evidence>
<comment type="caution">
    <text evidence="2">The sequence shown here is derived from an EMBL/GenBank/DDBJ whole genome shotgun (WGS) entry which is preliminary data.</text>
</comment>
<sequence>MSDTLHAAEPAAGGGAIAASNAAALALCHNQVMAFYRDLDENRYEDLAGRLAPDGVWHRQGKVLDSRRAVLDALAARSRTQRIHHLIVNLVADSLDDGRCRMRAYMLVVRHDSGSAPQGPAPLTGIENIRTLHIDLVRAGGAWLIAEMRGDEPTFAAAPPAAA</sequence>
<dbReference type="CDD" id="cd00531">
    <property type="entry name" value="NTF2_like"/>
    <property type="match status" value="1"/>
</dbReference>
<dbReference type="SUPFAM" id="SSF54427">
    <property type="entry name" value="NTF2-like"/>
    <property type="match status" value="1"/>
</dbReference>
<dbReference type="InterPro" id="IPR037401">
    <property type="entry name" value="SnoaL-like"/>
</dbReference>
<feature type="domain" description="SnoaL-like" evidence="1">
    <location>
        <begin position="30"/>
        <end position="149"/>
    </location>
</feature>
<dbReference type="Pfam" id="PF13577">
    <property type="entry name" value="SnoaL_4"/>
    <property type="match status" value="1"/>
</dbReference>
<accession>A0A261S057</accession>
<reference evidence="3" key="1">
    <citation type="submission" date="2017-05" db="EMBL/GenBank/DDBJ databases">
        <title>Complete and WGS of Bordetella genogroups.</title>
        <authorList>
            <person name="Spilker T."/>
            <person name="Lipuma J."/>
        </authorList>
    </citation>
    <scope>NUCLEOTIDE SEQUENCE [LARGE SCALE GENOMIC DNA]</scope>
    <source>
        <strain evidence="3">AU16122</strain>
    </source>
</reference>
<organism evidence="2 3">
    <name type="scientific">Bordetella genomosp. 10</name>
    <dbReference type="NCBI Taxonomy" id="1416804"/>
    <lineage>
        <taxon>Bacteria</taxon>
        <taxon>Pseudomonadati</taxon>
        <taxon>Pseudomonadota</taxon>
        <taxon>Betaproteobacteria</taxon>
        <taxon>Burkholderiales</taxon>
        <taxon>Alcaligenaceae</taxon>
        <taxon>Bordetella</taxon>
    </lineage>
</organism>
<gene>
    <name evidence="2" type="ORF">CAL29_22285</name>
</gene>
<evidence type="ECO:0000313" key="2">
    <source>
        <dbReference type="EMBL" id="OZI30724.1"/>
    </source>
</evidence>
<dbReference type="Proteomes" id="UP000216020">
    <property type="component" value="Unassembled WGS sequence"/>
</dbReference>
<protein>
    <recommendedName>
        <fullName evidence="1">SnoaL-like domain-containing protein</fullName>
    </recommendedName>
</protein>
<proteinExistence type="predicted"/>
<dbReference type="InterPro" id="IPR032710">
    <property type="entry name" value="NTF2-like_dom_sf"/>
</dbReference>
<dbReference type="EMBL" id="NEVM01000005">
    <property type="protein sequence ID" value="OZI30724.1"/>
    <property type="molecule type" value="Genomic_DNA"/>
</dbReference>